<dbReference type="InterPro" id="IPR046531">
    <property type="entry name" value="DUF6596"/>
</dbReference>
<dbReference type="Gene3D" id="1.10.10.10">
    <property type="entry name" value="Winged helix-like DNA-binding domain superfamily/Winged helix DNA-binding domain"/>
    <property type="match status" value="1"/>
</dbReference>
<evidence type="ECO:0000313" key="8">
    <source>
        <dbReference type="EMBL" id="SNY45785.1"/>
    </source>
</evidence>
<gene>
    <name evidence="8" type="ORF">SAMN05421748_107293</name>
</gene>
<dbReference type="PANTHER" id="PTHR47756:SF2">
    <property type="entry name" value="BLL6612 PROTEIN"/>
    <property type="match status" value="1"/>
</dbReference>
<keyword evidence="2" id="KW-0805">Transcription regulation</keyword>
<proteinExistence type="inferred from homology"/>
<sequence length="393" mass="42696">MGEAQEALDRAWRSDAAGMLGVLARRLGDLDRAEEALQEALASALRHWPAEGVPANPAGWLVTTAWRKAVDAMRREAGGRAKLAVLARTPPAEPTPDDRLALVFACCHPALPEPSRMALTLHAVAGLPADAIAAAFLLPRATLAQRLVRARKTLRDLGVRVEVPAAGEYESRLPAVLTVLYLIYNEGYTARRPELAREGLDLARQLADLMPAEPEAAGLAALVELHEARSAGRFDAEGRIVLLEDQDRSLWDLRLIHAAVRRLARAARRDRPGPYQLQAAIAAQHALATSYETTDWRAVRALYDSLQVLQPSPVVSLSRAVATGFVLGPAAALDEVDALEGRLVGYRLWHATRADLLSRLGRTGEAVEATRRALALATNPAERELLQRKLDAF</sequence>
<dbReference type="Gene3D" id="1.10.1740.10">
    <property type="match status" value="1"/>
</dbReference>
<dbReference type="GO" id="GO:0003677">
    <property type="term" value="F:DNA binding"/>
    <property type="evidence" value="ECO:0007669"/>
    <property type="project" value="InterPro"/>
</dbReference>
<feature type="domain" description="RNA polymerase sigma factor 70 region 4 type 2" evidence="6">
    <location>
        <begin position="104"/>
        <end position="154"/>
    </location>
</feature>
<evidence type="ECO:0000256" key="1">
    <source>
        <dbReference type="ARBA" id="ARBA00010641"/>
    </source>
</evidence>
<evidence type="ECO:0000256" key="4">
    <source>
        <dbReference type="ARBA" id="ARBA00023163"/>
    </source>
</evidence>
<keyword evidence="4" id="KW-0804">Transcription</keyword>
<dbReference type="InterPro" id="IPR013324">
    <property type="entry name" value="RNA_pol_sigma_r3/r4-like"/>
</dbReference>
<dbReference type="InterPro" id="IPR013325">
    <property type="entry name" value="RNA_pol_sigma_r2"/>
</dbReference>
<evidence type="ECO:0000256" key="2">
    <source>
        <dbReference type="ARBA" id="ARBA00023015"/>
    </source>
</evidence>
<dbReference type="EMBL" id="OBDY01000007">
    <property type="protein sequence ID" value="SNY45785.1"/>
    <property type="molecule type" value="Genomic_DNA"/>
</dbReference>
<accession>A0A285ICS7</accession>
<evidence type="ECO:0000256" key="3">
    <source>
        <dbReference type="ARBA" id="ARBA00023082"/>
    </source>
</evidence>
<dbReference type="GO" id="GO:0016987">
    <property type="term" value="F:sigma factor activity"/>
    <property type="evidence" value="ECO:0007669"/>
    <property type="project" value="UniProtKB-KW"/>
</dbReference>
<keyword evidence="3" id="KW-0731">Sigma factor</keyword>
<dbReference type="SUPFAM" id="SSF88659">
    <property type="entry name" value="Sigma3 and sigma4 domains of RNA polymerase sigma factors"/>
    <property type="match status" value="1"/>
</dbReference>
<organism evidence="8 9">
    <name type="scientific">Paractinoplanes atraurantiacus</name>
    <dbReference type="NCBI Taxonomy" id="1036182"/>
    <lineage>
        <taxon>Bacteria</taxon>
        <taxon>Bacillati</taxon>
        <taxon>Actinomycetota</taxon>
        <taxon>Actinomycetes</taxon>
        <taxon>Micromonosporales</taxon>
        <taxon>Micromonosporaceae</taxon>
        <taxon>Paractinoplanes</taxon>
    </lineage>
</organism>
<evidence type="ECO:0000259" key="7">
    <source>
        <dbReference type="Pfam" id="PF20239"/>
    </source>
</evidence>
<comment type="similarity">
    <text evidence="1">Belongs to the sigma-70 factor family. ECF subfamily.</text>
</comment>
<dbReference type="InterPro" id="IPR013249">
    <property type="entry name" value="RNA_pol_sigma70_r4_t2"/>
</dbReference>
<dbReference type="Pfam" id="PF20239">
    <property type="entry name" value="DUF6596"/>
    <property type="match status" value="1"/>
</dbReference>
<evidence type="ECO:0000259" key="6">
    <source>
        <dbReference type="Pfam" id="PF08281"/>
    </source>
</evidence>
<dbReference type="GO" id="GO:0006352">
    <property type="term" value="P:DNA-templated transcription initiation"/>
    <property type="evidence" value="ECO:0007669"/>
    <property type="project" value="InterPro"/>
</dbReference>
<dbReference type="AlphaFoldDB" id="A0A285ICS7"/>
<evidence type="ECO:0000259" key="5">
    <source>
        <dbReference type="Pfam" id="PF04542"/>
    </source>
</evidence>
<dbReference type="Proteomes" id="UP000219612">
    <property type="component" value="Unassembled WGS sequence"/>
</dbReference>
<dbReference type="InterPro" id="IPR036388">
    <property type="entry name" value="WH-like_DNA-bd_sf"/>
</dbReference>
<keyword evidence="9" id="KW-1185">Reference proteome</keyword>
<evidence type="ECO:0000313" key="9">
    <source>
        <dbReference type="Proteomes" id="UP000219612"/>
    </source>
</evidence>
<dbReference type="Pfam" id="PF04542">
    <property type="entry name" value="Sigma70_r2"/>
    <property type="match status" value="1"/>
</dbReference>
<feature type="domain" description="RNA polymerase sigma-70 region 2" evidence="5">
    <location>
        <begin position="20"/>
        <end position="77"/>
    </location>
</feature>
<dbReference type="PANTHER" id="PTHR47756">
    <property type="entry name" value="BLL6612 PROTEIN-RELATED"/>
    <property type="match status" value="1"/>
</dbReference>
<dbReference type="InterPro" id="IPR007627">
    <property type="entry name" value="RNA_pol_sigma70_r2"/>
</dbReference>
<feature type="domain" description="DUF6596" evidence="7">
    <location>
        <begin position="172"/>
        <end position="267"/>
    </location>
</feature>
<reference evidence="8 9" key="1">
    <citation type="submission" date="2017-09" db="EMBL/GenBank/DDBJ databases">
        <authorList>
            <person name="Ehlers B."/>
            <person name="Leendertz F.H."/>
        </authorList>
    </citation>
    <scope>NUCLEOTIDE SEQUENCE [LARGE SCALE GENOMIC DNA]</scope>
    <source>
        <strain evidence="8 9">CGMCC 4.6857</strain>
    </source>
</reference>
<dbReference type="SUPFAM" id="SSF88946">
    <property type="entry name" value="Sigma2 domain of RNA polymerase sigma factors"/>
    <property type="match status" value="1"/>
</dbReference>
<dbReference type="Pfam" id="PF08281">
    <property type="entry name" value="Sigma70_r4_2"/>
    <property type="match status" value="1"/>
</dbReference>
<name>A0A285ICS7_9ACTN</name>
<protein>
    <submittedName>
        <fullName evidence="8">RNA polymerase sigma-70 factor, ECF subfamily</fullName>
    </submittedName>
</protein>
<dbReference type="RefSeq" id="WP_245923164.1">
    <property type="nucleotide sequence ID" value="NZ_OBDY01000007.1"/>
</dbReference>